<dbReference type="GO" id="GO:0047480">
    <property type="term" value="F:UDP-N-acetylmuramoyl-tripeptide-D-alanyl-D-alanine ligase activity"/>
    <property type="evidence" value="ECO:0007669"/>
    <property type="project" value="UniProtKB-UniRule"/>
</dbReference>
<dbReference type="AlphaFoldDB" id="A0A4R4A672"/>
<dbReference type="Proteomes" id="UP000295247">
    <property type="component" value="Unassembled WGS sequence"/>
</dbReference>
<comment type="function">
    <text evidence="10">Involved in cell wall formation. Catalyzes the final step in the synthesis of UDP-N-acetylmuramoyl-pentapeptide, the precursor of murein.</text>
</comment>
<keyword evidence="6 10" id="KW-0133">Cell shape</keyword>
<protein>
    <recommendedName>
        <fullName evidence="10">UDP-N-acetylmuramoyl-tripeptide--D-alanyl-D-alanine ligase</fullName>
        <ecNumber evidence="10">6.3.2.10</ecNumber>
    </recommendedName>
    <alternativeName>
        <fullName evidence="10">D-alanyl-D-alanine-adding enzyme</fullName>
    </alternativeName>
</protein>
<dbReference type="SUPFAM" id="SSF63418">
    <property type="entry name" value="MurE/MurF N-terminal domain"/>
    <property type="match status" value="1"/>
</dbReference>
<dbReference type="GO" id="GO:0051301">
    <property type="term" value="P:cell division"/>
    <property type="evidence" value="ECO:0007669"/>
    <property type="project" value="UniProtKB-KW"/>
</dbReference>
<dbReference type="EC" id="6.3.2.10" evidence="10"/>
<keyword evidence="4 10" id="KW-0547">Nucleotide-binding</keyword>
<dbReference type="InterPro" id="IPR036615">
    <property type="entry name" value="Mur_ligase_C_dom_sf"/>
</dbReference>
<keyword evidence="7 10" id="KW-0573">Peptidoglycan synthesis</keyword>
<dbReference type="GO" id="GO:0009252">
    <property type="term" value="P:peptidoglycan biosynthetic process"/>
    <property type="evidence" value="ECO:0007669"/>
    <property type="project" value="UniProtKB-UniRule"/>
</dbReference>
<evidence type="ECO:0000256" key="6">
    <source>
        <dbReference type="ARBA" id="ARBA00022960"/>
    </source>
</evidence>
<accession>A0A4R4A672</accession>
<sequence length="450" mass="46380">MHGRVALSTPSAAHWTPADLAGVVAGHWLGPMPAARPLAGFGIDGRRLRPGEVFVAIDGVRHDGHDFLAQAAGAGAALAIVERAPPDPPPGLALLAVDSTLGALHRLAMAQRARLRAAGCRVISVSGSNGKSTTRHLIHQLLSAGGLTGTQSPRSFNNHIGVPLTLLAARPGDDFVACEIGTNHPGEIAALGALVQPDLAVITSIGEEHLAFLGDLAGVAREEFALLDQLAPDALALLPAPPWLAIEPPACRNQIARFAPEAGLVAAALPGVHNQLNAAAAVAVARRLGIAESCIRVALDTAQPLPGRSRILFAATPDRPTLIDDSYNANPDSMRAALALLRTCPAPRLAVLGDMHELGAHAPTAHREIAALAAASAERCILIGPGFAATAAPTPPAQVEHHCSQPPALAARILADTDPATCILVKGSRAMALDRLVEELSQRIAFPASD</sequence>
<dbReference type="InterPro" id="IPR005863">
    <property type="entry name" value="UDP-N-AcMur_synth"/>
</dbReference>
<feature type="domain" description="Mur ligase N-terminal catalytic" evidence="11">
    <location>
        <begin position="40"/>
        <end position="85"/>
    </location>
</feature>
<dbReference type="InterPro" id="IPR036565">
    <property type="entry name" value="Mur-like_cat_sf"/>
</dbReference>
<evidence type="ECO:0000259" key="11">
    <source>
        <dbReference type="Pfam" id="PF01225"/>
    </source>
</evidence>
<proteinExistence type="inferred from homology"/>
<dbReference type="GO" id="GO:0008766">
    <property type="term" value="F:UDP-N-acetylmuramoylalanyl-D-glutamyl-2,6-diaminopimelate-D-alanyl-D-alanine ligase activity"/>
    <property type="evidence" value="ECO:0007669"/>
    <property type="project" value="RHEA"/>
</dbReference>
<dbReference type="Gene3D" id="3.40.1190.10">
    <property type="entry name" value="Mur-like, catalytic domain"/>
    <property type="match status" value="1"/>
</dbReference>
<gene>
    <name evidence="10" type="primary">murF</name>
    <name evidence="14" type="ORF">EDC29_11217</name>
</gene>
<dbReference type="GO" id="GO:0071555">
    <property type="term" value="P:cell wall organization"/>
    <property type="evidence" value="ECO:0007669"/>
    <property type="project" value="UniProtKB-KW"/>
</dbReference>
<comment type="pathway">
    <text evidence="10">Cell wall biogenesis; peptidoglycan biosynthesis.</text>
</comment>
<keyword evidence="8 10" id="KW-0131">Cell cycle</keyword>
<keyword evidence="5 10" id="KW-0067">ATP-binding</keyword>
<comment type="caution">
    <text evidence="14">The sequence shown here is derived from an EMBL/GenBank/DDBJ whole genome shotgun (WGS) entry which is preliminary data.</text>
</comment>
<dbReference type="Pfam" id="PF02875">
    <property type="entry name" value="Mur_ligase_C"/>
    <property type="match status" value="1"/>
</dbReference>
<dbReference type="Gene3D" id="3.90.190.20">
    <property type="entry name" value="Mur ligase, C-terminal domain"/>
    <property type="match status" value="1"/>
</dbReference>
<dbReference type="EMBL" id="SMDC01000012">
    <property type="protein sequence ID" value="TCW34165.1"/>
    <property type="molecule type" value="Genomic_DNA"/>
</dbReference>
<dbReference type="GO" id="GO:0008360">
    <property type="term" value="P:regulation of cell shape"/>
    <property type="evidence" value="ECO:0007669"/>
    <property type="project" value="UniProtKB-KW"/>
</dbReference>
<feature type="domain" description="Mur ligase C-terminal" evidence="12">
    <location>
        <begin position="317"/>
        <end position="429"/>
    </location>
</feature>
<evidence type="ECO:0000313" key="14">
    <source>
        <dbReference type="EMBL" id="TCW34165.1"/>
    </source>
</evidence>
<evidence type="ECO:0000256" key="7">
    <source>
        <dbReference type="ARBA" id="ARBA00022984"/>
    </source>
</evidence>
<evidence type="ECO:0000256" key="1">
    <source>
        <dbReference type="ARBA" id="ARBA00022490"/>
    </source>
</evidence>
<dbReference type="Pfam" id="PF01225">
    <property type="entry name" value="Mur_ligase"/>
    <property type="match status" value="1"/>
</dbReference>
<evidence type="ECO:0000256" key="8">
    <source>
        <dbReference type="ARBA" id="ARBA00023306"/>
    </source>
</evidence>
<evidence type="ECO:0000256" key="4">
    <source>
        <dbReference type="ARBA" id="ARBA00022741"/>
    </source>
</evidence>
<dbReference type="InterPro" id="IPR013221">
    <property type="entry name" value="Mur_ligase_cen"/>
</dbReference>
<evidence type="ECO:0000313" key="15">
    <source>
        <dbReference type="Proteomes" id="UP000295247"/>
    </source>
</evidence>
<reference evidence="14 15" key="1">
    <citation type="submission" date="2019-03" db="EMBL/GenBank/DDBJ databases">
        <title>Genomic Encyclopedia of Type Strains, Phase IV (KMG-IV): sequencing the most valuable type-strain genomes for metagenomic binning, comparative biology and taxonomic classification.</title>
        <authorList>
            <person name="Goeker M."/>
        </authorList>
    </citation>
    <scope>NUCLEOTIDE SEQUENCE [LARGE SCALE GENOMIC DNA]</scope>
    <source>
        <strain evidence="14 15">DSM 203</strain>
    </source>
</reference>
<comment type="catalytic activity">
    <reaction evidence="10">
        <text>D-alanyl-D-alanine + UDP-N-acetyl-alpha-D-muramoyl-L-alanyl-gamma-D-glutamyl-meso-2,6-diaminopimelate + ATP = UDP-N-acetyl-alpha-D-muramoyl-L-alanyl-gamma-D-glutamyl-meso-2,6-diaminopimeloyl-D-alanyl-D-alanine + ADP + phosphate + H(+)</text>
        <dbReference type="Rhea" id="RHEA:28374"/>
        <dbReference type="ChEBI" id="CHEBI:15378"/>
        <dbReference type="ChEBI" id="CHEBI:30616"/>
        <dbReference type="ChEBI" id="CHEBI:43474"/>
        <dbReference type="ChEBI" id="CHEBI:57822"/>
        <dbReference type="ChEBI" id="CHEBI:61386"/>
        <dbReference type="ChEBI" id="CHEBI:83905"/>
        <dbReference type="ChEBI" id="CHEBI:456216"/>
        <dbReference type="EC" id="6.3.2.10"/>
    </reaction>
</comment>
<dbReference type="RefSeq" id="WP_132230455.1">
    <property type="nucleotide sequence ID" value="NZ_NRRH01000008.1"/>
</dbReference>
<dbReference type="PANTHER" id="PTHR43024:SF1">
    <property type="entry name" value="UDP-N-ACETYLMURAMOYL-TRIPEPTIDE--D-ALANYL-D-ALANINE LIGASE"/>
    <property type="match status" value="1"/>
</dbReference>
<keyword evidence="3 10" id="KW-0132">Cell division</keyword>
<dbReference type="InterPro" id="IPR000713">
    <property type="entry name" value="Mur_ligase_N"/>
</dbReference>
<feature type="domain" description="Mur ligase central" evidence="13">
    <location>
        <begin position="125"/>
        <end position="239"/>
    </location>
</feature>
<evidence type="ECO:0000256" key="3">
    <source>
        <dbReference type="ARBA" id="ARBA00022618"/>
    </source>
</evidence>
<dbReference type="InterPro" id="IPR051046">
    <property type="entry name" value="MurCDEF_CellWall_CoF430Synth"/>
</dbReference>
<evidence type="ECO:0000256" key="5">
    <source>
        <dbReference type="ARBA" id="ARBA00022840"/>
    </source>
</evidence>
<dbReference type="SUPFAM" id="SSF53244">
    <property type="entry name" value="MurD-like peptide ligases, peptide-binding domain"/>
    <property type="match status" value="1"/>
</dbReference>
<evidence type="ECO:0000256" key="2">
    <source>
        <dbReference type="ARBA" id="ARBA00022598"/>
    </source>
</evidence>
<dbReference type="GO" id="GO:0005737">
    <property type="term" value="C:cytoplasm"/>
    <property type="evidence" value="ECO:0007669"/>
    <property type="project" value="UniProtKB-SubCell"/>
</dbReference>
<dbReference type="GO" id="GO:0005524">
    <property type="term" value="F:ATP binding"/>
    <property type="evidence" value="ECO:0007669"/>
    <property type="project" value="UniProtKB-UniRule"/>
</dbReference>
<dbReference type="PANTHER" id="PTHR43024">
    <property type="entry name" value="UDP-N-ACETYLMURAMOYL-TRIPEPTIDE--D-ALANYL-D-ALANINE LIGASE"/>
    <property type="match status" value="1"/>
</dbReference>
<name>A0A4R4A672_MARGR</name>
<comment type="caution">
    <text evidence="10">Lacks conserved residue(s) required for the propagation of feature annotation.</text>
</comment>
<evidence type="ECO:0000256" key="10">
    <source>
        <dbReference type="HAMAP-Rule" id="MF_02019"/>
    </source>
</evidence>
<comment type="similarity">
    <text evidence="10">Belongs to the MurCDEF family. MurF subfamily.</text>
</comment>
<dbReference type="UniPathway" id="UPA00219"/>
<keyword evidence="1 10" id="KW-0963">Cytoplasm</keyword>
<dbReference type="Gene3D" id="3.40.1390.10">
    <property type="entry name" value="MurE/MurF, N-terminal domain"/>
    <property type="match status" value="1"/>
</dbReference>
<dbReference type="SUPFAM" id="SSF53623">
    <property type="entry name" value="MurD-like peptide ligases, catalytic domain"/>
    <property type="match status" value="1"/>
</dbReference>
<keyword evidence="2 10" id="KW-0436">Ligase</keyword>
<dbReference type="InterPro" id="IPR004101">
    <property type="entry name" value="Mur_ligase_C"/>
</dbReference>
<evidence type="ECO:0000259" key="12">
    <source>
        <dbReference type="Pfam" id="PF02875"/>
    </source>
</evidence>
<dbReference type="Pfam" id="PF08245">
    <property type="entry name" value="Mur_ligase_M"/>
    <property type="match status" value="1"/>
</dbReference>
<organism evidence="14 15">
    <name type="scientific">Marichromatium gracile</name>
    <name type="common">Chromatium gracile</name>
    <dbReference type="NCBI Taxonomy" id="1048"/>
    <lineage>
        <taxon>Bacteria</taxon>
        <taxon>Pseudomonadati</taxon>
        <taxon>Pseudomonadota</taxon>
        <taxon>Gammaproteobacteria</taxon>
        <taxon>Chromatiales</taxon>
        <taxon>Chromatiaceae</taxon>
        <taxon>Marichromatium</taxon>
    </lineage>
</organism>
<evidence type="ECO:0000259" key="13">
    <source>
        <dbReference type="Pfam" id="PF08245"/>
    </source>
</evidence>
<dbReference type="InterPro" id="IPR035911">
    <property type="entry name" value="MurE/MurF_N"/>
</dbReference>
<comment type="subcellular location">
    <subcellularLocation>
        <location evidence="10">Cytoplasm</location>
    </subcellularLocation>
</comment>
<evidence type="ECO:0000256" key="9">
    <source>
        <dbReference type="ARBA" id="ARBA00023316"/>
    </source>
</evidence>
<dbReference type="HAMAP" id="MF_02019">
    <property type="entry name" value="MurF"/>
    <property type="match status" value="1"/>
</dbReference>
<keyword evidence="9 10" id="KW-0961">Cell wall biogenesis/degradation</keyword>